<comment type="subcellular location">
    <subcellularLocation>
        <location evidence="1">Cell membrane</location>
        <topology evidence="1">Single-pass type II membrane protein</topology>
    </subcellularLocation>
    <subcellularLocation>
        <location evidence="2">Secreted</location>
    </subcellularLocation>
</comment>
<feature type="domain" description="C-type lectin" evidence="4">
    <location>
        <begin position="79"/>
        <end position="193"/>
    </location>
</feature>
<organism evidence="5 6">
    <name type="scientific">Pogona vitticeps</name>
    <name type="common">central bearded dragon</name>
    <dbReference type="NCBI Taxonomy" id="103695"/>
    <lineage>
        <taxon>Eukaryota</taxon>
        <taxon>Metazoa</taxon>
        <taxon>Chordata</taxon>
        <taxon>Craniata</taxon>
        <taxon>Vertebrata</taxon>
        <taxon>Euteleostomi</taxon>
        <taxon>Lepidosauria</taxon>
        <taxon>Squamata</taxon>
        <taxon>Bifurcata</taxon>
        <taxon>Unidentata</taxon>
        <taxon>Episquamata</taxon>
        <taxon>Toxicofera</taxon>
        <taxon>Iguania</taxon>
        <taxon>Acrodonta</taxon>
        <taxon>Agamidae</taxon>
        <taxon>Amphibolurinae</taxon>
        <taxon>Pogona</taxon>
    </lineage>
</organism>
<accession>A0A6J0TXW3</accession>
<evidence type="ECO:0000313" key="6">
    <source>
        <dbReference type="RefSeq" id="XP_072858274.1"/>
    </source>
</evidence>
<dbReference type="InterPro" id="IPR016186">
    <property type="entry name" value="C-type_lectin-like/link_sf"/>
</dbReference>
<dbReference type="InterPro" id="IPR050828">
    <property type="entry name" value="C-type_lectin/matrix_domain"/>
</dbReference>
<keyword evidence="5" id="KW-1185">Reference proteome</keyword>
<dbReference type="SMART" id="SM00034">
    <property type="entry name" value="CLECT"/>
    <property type="match status" value="1"/>
</dbReference>
<evidence type="ECO:0000256" key="2">
    <source>
        <dbReference type="ARBA" id="ARBA00004613"/>
    </source>
</evidence>
<dbReference type="GO" id="GO:0005886">
    <property type="term" value="C:plasma membrane"/>
    <property type="evidence" value="ECO:0007669"/>
    <property type="project" value="UniProtKB-SubCell"/>
</dbReference>
<name>A0A6J0TXW3_9SAUR</name>
<dbReference type="InterPro" id="IPR001304">
    <property type="entry name" value="C-type_lectin-like"/>
</dbReference>
<dbReference type="PROSITE" id="PS50041">
    <property type="entry name" value="C_TYPE_LECTIN_2"/>
    <property type="match status" value="1"/>
</dbReference>
<sequence length="201" mass="23143">MQVVSGWKIITCFDCSETDPTSPPPPSAQLPDIQVADEVLQLPKHLAESEKAYGHRKAKYQTIFKKGKLSRSGDHWEVFGRSLFYISDIEKTWYDAENFCTSRDAHLTSILTDDEQFFLSTQLSEPTWIGLSDENVEGDWEWTDGSRVITQYWSRGVPTPLDDYSDCAFIDPSVDGLNWEHSDCHQLRRWVCKEKLDIDET</sequence>
<evidence type="ECO:0000256" key="3">
    <source>
        <dbReference type="ARBA" id="ARBA00022525"/>
    </source>
</evidence>
<dbReference type="AlphaFoldDB" id="A0A6J0TXW3"/>
<dbReference type="Gene3D" id="3.10.100.10">
    <property type="entry name" value="Mannose-Binding Protein A, subunit A"/>
    <property type="match status" value="1"/>
</dbReference>
<dbReference type="PANTHER" id="PTHR45710">
    <property type="entry name" value="C-TYPE LECTIN DOMAIN-CONTAINING PROTEIN 180"/>
    <property type="match status" value="1"/>
</dbReference>
<keyword evidence="3" id="KW-0964">Secreted</keyword>
<dbReference type="GO" id="GO:0005576">
    <property type="term" value="C:extracellular region"/>
    <property type="evidence" value="ECO:0007669"/>
    <property type="project" value="UniProtKB-SubCell"/>
</dbReference>
<proteinExistence type="predicted"/>
<dbReference type="PANTHER" id="PTHR45710:SF26">
    <property type="entry name" value="RH26557P"/>
    <property type="match status" value="1"/>
</dbReference>
<evidence type="ECO:0000256" key="1">
    <source>
        <dbReference type="ARBA" id="ARBA00004401"/>
    </source>
</evidence>
<evidence type="ECO:0000313" key="5">
    <source>
        <dbReference type="Proteomes" id="UP001652642"/>
    </source>
</evidence>
<dbReference type="RefSeq" id="XP_072858274.1">
    <property type="nucleotide sequence ID" value="XM_073002173.1"/>
</dbReference>
<protein>
    <submittedName>
        <fullName evidence="6">CD209 antigen-like protein C</fullName>
    </submittedName>
</protein>
<dbReference type="Pfam" id="PF00059">
    <property type="entry name" value="Lectin_C"/>
    <property type="match status" value="1"/>
</dbReference>
<dbReference type="InterPro" id="IPR016187">
    <property type="entry name" value="CTDL_fold"/>
</dbReference>
<evidence type="ECO:0000259" key="4">
    <source>
        <dbReference type="PROSITE" id="PS50041"/>
    </source>
</evidence>
<dbReference type="GeneID" id="110079845"/>
<dbReference type="SUPFAM" id="SSF56436">
    <property type="entry name" value="C-type lectin-like"/>
    <property type="match status" value="1"/>
</dbReference>
<gene>
    <name evidence="6" type="primary">LOC110079845</name>
</gene>
<reference evidence="6" key="1">
    <citation type="submission" date="2025-08" db="UniProtKB">
        <authorList>
            <consortium name="RefSeq"/>
        </authorList>
    </citation>
    <scope>IDENTIFICATION</scope>
</reference>
<dbReference type="Proteomes" id="UP001652642">
    <property type="component" value="Chromosome 5"/>
</dbReference>